<keyword evidence="3" id="KW-0929">Antimicrobial</keyword>
<dbReference type="SUPFAM" id="SSF53955">
    <property type="entry name" value="Lysozyme-like"/>
    <property type="match status" value="1"/>
</dbReference>
<protein>
    <recommendedName>
        <fullName evidence="2">lysozyme</fullName>
        <ecNumber evidence="2">3.2.1.17</ecNumber>
    </recommendedName>
</protein>
<name>A0A8J1XVM2_OWEFU</name>
<sequence>MWKEAVLICCVALWLGKDVILGQPDDICLACICQTEGCERNLGRCERDATGEWRCGPFNIGEAYWTDCGRLEGEFRTCAMTMDCSVQCVLAYMERYNTSCGSTPYTCEQYAKLHHHGPGDCKIGSDSDYWREVERCLYG</sequence>
<evidence type="ECO:0000256" key="8">
    <source>
        <dbReference type="ARBA" id="ARBA00023295"/>
    </source>
</evidence>
<evidence type="ECO:0000256" key="3">
    <source>
        <dbReference type="ARBA" id="ARBA00022529"/>
    </source>
</evidence>
<evidence type="ECO:0000313" key="10">
    <source>
        <dbReference type="Proteomes" id="UP000749559"/>
    </source>
</evidence>
<evidence type="ECO:0000256" key="5">
    <source>
        <dbReference type="ARBA" id="ARBA00022801"/>
    </source>
</evidence>
<dbReference type="EMBL" id="CAIIXF020000006">
    <property type="protein sequence ID" value="CAH1787008.1"/>
    <property type="molecule type" value="Genomic_DNA"/>
</dbReference>
<dbReference type="GO" id="GO:0042742">
    <property type="term" value="P:defense response to bacterium"/>
    <property type="evidence" value="ECO:0007669"/>
    <property type="project" value="UniProtKB-KW"/>
</dbReference>
<evidence type="ECO:0000256" key="1">
    <source>
        <dbReference type="ARBA" id="ARBA00000632"/>
    </source>
</evidence>
<dbReference type="OrthoDB" id="6337871at2759"/>
<keyword evidence="6" id="KW-0044">Antibiotic</keyword>
<keyword evidence="10" id="KW-1185">Reference proteome</keyword>
<keyword evidence="7" id="KW-1015">Disulfide bond</keyword>
<keyword evidence="4" id="KW-0081">Bacteriolytic enzyme</keyword>
<dbReference type="AlphaFoldDB" id="A0A8J1XVM2"/>
<dbReference type="EC" id="3.2.1.17" evidence="2"/>
<dbReference type="PANTHER" id="PTHR11195:SF13">
    <property type="entry name" value="INVERTEBRATE-TYPE LYSOZYME 2-RELATED"/>
    <property type="match status" value="1"/>
</dbReference>
<dbReference type="InterPro" id="IPR023346">
    <property type="entry name" value="Lysozyme-like_dom_sf"/>
</dbReference>
<dbReference type="Pfam" id="PF05497">
    <property type="entry name" value="Destabilase"/>
    <property type="match status" value="1"/>
</dbReference>
<evidence type="ECO:0000256" key="4">
    <source>
        <dbReference type="ARBA" id="ARBA00022638"/>
    </source>
</evidence>
<keyword evidence="8" id="KW-0326">Glycosidase</keyword>
<dbReference type="GO" id="GO:0031640">
    <property type="term" value="P:killing of cells of another organism"/>
    <property type="evidence" value="ECO:0007669"/>
    <property type="project" value="UniProtKB-KW"/>
</dbReference>
<dbReference type="GO" id="GO:0003796">
    <property type="term" value="F:lysozyme activity"/>
    <property type="evidence" value="ECO:0007669"/>
    <property type="project" value="UniProtKB-EC"/>
</dbReference>
<organism evidence="9 10">
    <name type="scientific">Owenia fusiformis</name>
    <name type="common">Polychaete worm</name>
    <dbReference type="NCBI Taxonomy" id="6347"/>
    <lineage>
        <taxon>Eukaryota</taxon>
        <taxon>Metazoa</taxon>
        <taxon>Spiralia</taxon>
        <taxon>Lophotrochozoa</taxon>
        <taxon>Annelida</taxon>
        <taxon>Polychaeta</taxon>
        <taxon>Sedentaria</taxon>
        <taxon>Canalipalpata</taxon>
        <taxon>Sabellida</taxon>
        <taxon>Oweniida</taxon>
        <taxon>Oweniidae</taxon>
        <taxon>Owenia</taxon>
    </lineage>
</organism>
<dbReference type="Gene3D" id="1.10.530.10">
    <property type="match status" value="1"/>
</dbReference>
<reference evidence="9" key="1">
    <citation type="submission" date="2022-03" db="EMBL/GenBank/DDBJ databases">
        <authorList>
            <person name="Martin C."/>
        </authorList>
    </citation>
    <scope>NUCLEOTIDE SEQUENCE</scope>
</reference>
<evidence type="ECO:0000256" key="7">
    <source>
        <dbReference type="ARBA" id="ARBA00023157"/>
    </source>
</evidence>
<dbReference type="PANTHER" id="PTHR11195">
    <property type="entry name" value="DESTABILASE-RELATED"/>
    <property type="match status" value="1"/>
</dbReference>
<gene>
    <name evidence="9" type="ORF">OFUS_LOCUS12794</name>
</gene>
<accession>A0A8J1XVM2</accession>
<evidence type="ECO:0000256" key="6">
    <source>
        <dbReference type="ARBA" id="ARBA00023022"/>
    </source>
</evidence>
<proteinExistence type="predicted"/>
<dbReference type="Proteomes" id="UP000749559">
    <property type="component" value="Unassembled WGS sequence"/>
</dbReference>
<comment type="caution">
    <text evidence="9">The sequence shown here is derived from an EMBL/GenBank/DDBJ whole genome shotgun (WGS) entry which is preliminary data.</text>
</comment>
<dbReference type="PROSITE" id="PS51909">
    <property type="entry name" value="LYSOZYME_I"/>
    <property type="match status" value="1"/>
</dbReference>
<keyword evidence="5" id="KW-0378">Hydrolase</keyword>
<dbReference type="InterPro" id="IPR008597">
    <property type="entry name" value="Invert_lysozyme"/>
</dbReference>
<evidence type="ECO:0000313" key="9">
    <source>
        <dbReference type="EMBL" id="CAH1787008.1"/>
    </source>
</evidence>
<evidence type="ECO:0000256" key="2">
    <source>
        <dbReference type="ARBA" id="ARBA00012732"/>
    </source>
</evidence>
<comment type="catalytic activity">
    <reaction evidence="1">
        <text>Hydrolysis of (1-&gt;4)-beta-linkages between N-acetylmuramic acid and N-acetyl-D-glucosamine residues in a peptidoglycan and between N-acetyl-D-glucosamine residues in chitodextrins.</text>
        <dbReference type="EC" id="3.2.1.17"/>
    </reaction>
</comment>